<dbReference type="PANTHER" id="PTHR40398">
    <property type="entry name" value="PTS SYSTEM GLUCITOL/SORBITOL-SPECIFIC EIIA COMPONENT"/>
    <property type="match status" value="1"/>
</dbReference>
<dbReference type="Gene3D" id="2.40.33.40">
    <property type="entry name" value="Phosphotransferase system, glucitol/sorbitol-specific IIA component"/>
    <property type="match status" value="1"/>
</dbReference>
<evidence type="ECO:0000313" key="3">
    <source>
        <dbReference type="Proteomes" id="UP000199589"/>
    </source>
</evidence>
<dbReference type="GO" id="GO:0008982">
    <property type="term" value="F:protein-N(PI)-phosphohistidine-sugar phosphotransferase activity"/>
    <property type="evidence" value="ECO:0007669"/>
    <property type="project" value="InterPro"/>
</dbReference>
<accession>A0A1I4BSL7</accession>
<dbReference type="SUPFAM" id="SSF141530">
    <property type="entry name" value="PTSIIA/GutA-like"/>
    <property type="match status" value="1"/>
</dbReference>
<organism evidence="2 3">
    <name type="scientific">Marinilactibacillus piezotolerans</name>
    <dbReference type="NCBI Taxonomy" id="258723"/>
    <lineage>
        <taxon>Bacteria</taxon>
        <taxon>Bacillati</taxon>
        <taxon>Bacillota</taxon>
        <taxon>Bacilli</taxon>
        <taxon>Lactobacillales</taxon>
        <taxon>Carnobacteriaceae</taxon>
        <taxon>Marinilactibacillus</taxon>
    </lineage>
</organism>
<dbReference type="Proteomes" id="UP000199589">
    <property type="component" value="Unassembled WGS sequence"/>
</dbReference>
<reference evidence="3" key="1">
    <citation type="submission" date="2016-10" db="EMBL/GenBank/DDBJ databases">
        <authorList>
            <person name="Varghese N."/>
            <person name="Submissions S."/>
        </authorList>
    </citation>
    <scope>NUCLEOTIDE SEQUENCE [LARGE SCALE GENOMIC DNA]</scope>
    <source>
        <strain evidence="3">DSM 16108</strain>
    </source>
</reference>
<dbReference type="Pfam" id="PF03829">
    <property type="entry name" value="PTSIIA_gutA"/>
    <property type="match status" value="1"/>
</dbReference>
<dbReference type="GO" id="GO:0016301">
    <property type="term" value="F:kinase activity"/>
    <property type="evidence" value="ECO:0007669"/>
    <property type="project" value="TreeGrafter"/>
</dbReference>
<dbReference type="GO" id="GO:0005737">
    <property type="term" value="C:cytoplasm"/>
    <property type="evidence" value="ECO:0007669"/>
    <property type="project" value="InterPro"/>
</dbReference>
<protein>
    <submittedName>
        <fullName evidence="2">PTS system, glucitol/sorbitol-specific IIA component</fullName>
    </submittedName>
</protein>
<dbReference type="PANTHER" id="PTHR40398:SF1">
    <property type="entry name" value="PTS SYSTEM GLUCITOL_SORBITOL-SPECIFIC EIIA COMPONENT"/>
    <property type="match status" value="1"/>
</dbReference>
<keyword evidence="3" id="KW-1185">Reference proteome</keyword>
<proteinExistence type="predicted"/>
<sequence>MSLYETQIVDMGAEAEMFQAEGMMILFGEEVPEDLANYAYIINVNPVEGTIEEGMTLTIGSESYKITAVGDVVNKNLSNLGHIALKFNGATEPELPGTLNLEEKELPQVEAGTTITIQ</sequence>
<evidence type="ECO:0000313" key="2">
    <source>
        <dbReference type="EMBL" id="SFK70996.1"/>
    </source>
</evidence>
<dbReference type="PROSITE" id="PS51097">
    <property type="entry name" value="PTS_EIIA_TYPE_5"/>
    <property type="match status" value="1"/>
</dbReference>
<comment type="caution">
    <text evidence="1">Lacks conserved residue(s) required for the propagation of feature annotation.</text>
</comment>
<dbReference type="InterPro" id="IPR004716">
    <property type="entry name" value="PTS_IIA_glucitol/sorbitol-sp"/>
</dbReference>
<evidence type="ECO:0000256" key="1">
    <source>
        <dbReference type="PROSITE-ProRule" id="PRU00420"/>
    </source>
</evidence>
<dbReference type="InterPro" id="IPR036665">
    <property type="entry name" value="PTS_IIA_glucitol/sorbitol_sf"/>
</dbReference>
<dbReference type="RefSeq" id="WP_091898720.1">
    <property type="nucleotide sequence ID" value="NZ_FOSJ01000081.1"/>
</dbReference>
<gene>
    <name evidence="2" type="ORF">SAMN04488569_10812</name>
</gene>
<dbReference type="OrthoDB" id="5113885at2"/>
<dbReference type="EMBL" id="FOSJ01000081">
    <property type="protein sequence ID" value="SFK70996.1"/>
    <property type="molecule type" value="Genomic_DNA"/>
</dbReference>
<dbReference type="AlphaFoldDB" id="A0A1I4BSL7"/>
<dbReference type="GO" id="GO:0009401">
    <property type="term" value="P:phosphoenolpyruvate-dependent sugar phosphotransferase system"/>
    <property type="evidence" value="ECO:0007669"/>
    <property type="project" value="InterPro"/>
</dbReference>
<name>A0A1I4BSL7_9LACT</name>